<dbReference type="PANTHER" id="PTHR35850">
    <property type="entry name" value="CYTOPLASMIC PROTEIN-RELATED"/>
    <property type="match status" value="1"/>
</dbReference>
<dbReference type="PIRSF" id="PIRSF028301">
    <property type="entry name" value="UCP028301"/>
    <property type="match status" value="1"/>
</dbReference>
<sequence>MLIRCCEKKDNKMAKNKIPNSRLMINYETNVDGVLKKKELPYRVLVVGDLSKGRSVDAKKEFADREVRRVNNGVDRVLEEMNISFDFEAPNFVSKDRSNLKVNYRIESVKDFRPDAVAKKVPEIRALLEMKEILASFAKDIENNRNLKKTIDMIFSDSNELESLKSKIPALTNYTIKDSCDAAESQDLSNQQVDGK</sequence>
<organism evidence="2 3">
    <name type="scientific">Francisella tularensis subsp. tularensis str. SCHU S4 substr. FSC237</name>
    <dbReference type="NCBI Taxonomy" id="1341660"/>
    <lineage>
        <taxon>Bacteria</taxon>
        <taxon>Pseudomonadati</taxon>
        <taxon>Pseudomonadota</taxon>
        <taxon>Gammaproteobacteria</taxon>
        <taxon>Thiotrichales</taxon>
        <taxon>Francisellaceae</taxon>
        <taxon>Francisella</taxon>
    </lineage>
</organism>
<reference evidence="2 3" key="1">
    <citation type="submission" date="2014-03" db="EMBL/GenBank/DDBJ databases">
        <title>The Genome Sequence of Francisella tularensis subsp. tularensis str. SCHU S4 substr. FSC043.</title>
        <authorList>
            <consortium name="The Broad Institute Genomics Platform"/>
            <consortium name="The Broad Institute Genome Sequencing Center for Infectious Disease"/>
            <person name="Chapman S.B."/>
            <person name="Guina T."/>
            <person name="Gelhaus C."/>
            <person name="Comer J."/>
            <person name="Sellati T."/>
            <person name="Sjostedt A."/>
            <person name="Young S.K."/>
            <person name="Zeng Q."/>
            <person name="Gargeya S."/>
            <person name="Abouelleil A."/>
            <person name="Alvarado L."/>
            <person name="Chapman S.B."/>
            <person name="Gainer-Dewar J."/>
            <person name="Goldberg J."/>
            <person name="Griggs A."/>
            <person name="Gujja S."/>
            <person name="Hansen M."/>
            <person name="Howarth C."/>
            <person name="Imamovic A."/>
            <person name="Larimer J."/>
            <person name="Murphy C."/>
            <person name="Naylor J."/>
            <person name="Pearson M."/>
            <person name="Poon T.W."/>
            <person name="Priest M."/>
            <person name="Roberts A."/>
            <person name="Saif S."/>
            <person name="Shea T."/>
            <person name="Sykes S."/>
            <person name="Wortman J."/>
            <person name="Nusbaum C."/>
            <person name="Birren B."/>
        </authorList>
    </citation>
    <scope>NUCLEOTIDE SEQUENCE [LARGE SCALE GENOMIC DNA]</scope>
    <source>
        <strain evidence="2 3">Schu S4</strain>
    </source>
</reference>
<accession>A0AAD3AV69</accession>
<protein>
    <submittedName>
        <fullName evidence="2">Type VI secretion protein</fullName>
    </submittedName>
</protein>
<dbReference type="EMBL" id="JIDS01000002">
    <property type="protein sequence ID" value="EZK39229.1"/>
    <property type="molecule type" value="Genomic_DNA"/>
</dbReference>
<dbReference type="NCBIfam" id="TIGR03358">
    <property type="entry name" value="VI_chp_5"/>
    <property type="match status" value="1"/>
</dbReference>
<dbReference type="InterPro" id="IPR008312">
    <property type="entry name" value="T6SS_TssB1"/>
</dbReference>
<dbReference type="PANTHER" id="PTHR35850:SF2">
    <property type="entry name" value="TYPE VI SECRETION SYSTEM CONTRACTILE SHEATH SMALL SUBUNIT"/>
    <property type="match status" value="1"/>
</dbReference>
<evidence type="ECO:0000313" key="1">
    <source>
        <dbReference type="EMBL" id="EZK38825.1"/>
    </source>
</evidence>
<gene>
    <name evidence="1" type="ORF">P250_03605</name>
    <name evidence="2" type="ORF">P250_04024</name>
</gene>
<proteinExistence type="predicted"/>
<name>A0AAD3AV69_FRATT</name>
<evidence type="ECO:0000313" key="2">
    <source>
        <dbReference type="EMBL" id="EZK39229.1"/>
    </source>
</evidence>
<dbReference type="Pfam" id="PF05591">
    <property type="entry name" value="T6SS_VipA"/>
    <property type="match status" value="1"/>
</dbReference>
<dbReference type="AlphaFoldDB" id="A0AAD3AV69"/>
<comment type="caution">
    <text evidence="2">The sequence shown here is derived from an EMBL/GenBank/DDBJ whole genome shotgun (WGS) entry which is preliminary data.</text>
</comment>
<dbReference type="Proteomes" id="UP000023806">
    <property type="component" value="Unassembled WGS sequence"/>
</dbReference>
<dbReference type="EMBL" id="JIDS01000002">
    <property type="protein sequence ID" value="EZK38825.1"/>
    <property type="molecule type" value="Genomic_DNA"/>
</dbReference>
<evidence type="ECO:0000313" key="3">
    <source>
        <dbReference type="Proteomes" id="UP000023806"/>
    </source>
</evidence>